<reference evidence="2" key="1">
    <citation type="submission" date="2021-04" db="EMBL/GenBank/DDBJ databases">
        <authorList>
            <person name="Yoon J."/>
        </authorList>
    </citation>
    <scope>NUCLEOTIDE SEQUENCE</scope>
    <source>
        <strain evidence="2">KMU-90</strain>
    </source>
</reference>
<evidence type="ECO:0000313" key="2">
    <source>
        <dbReference type="EMBL" id="MBS0123259.1"/>
    </source>
</evidence>
<evidence type="ECO:0000256" key="1">
    <source>
        <dbReference type="ARBA" id="ARBA00023172"/>
    </source>
</evidence>
<keyword evidence="1" id="KW-0233">DNA recombination</keyword>
<dbReference type="SUPFAM" id="SSF56349">
    <property type="entry name" value="DNA breaking-rejoining enzymes"/>
    <property type="match status" value="1"/>
</dbReference>
<accession>A0A8J8B727</accession>
<comment type="caution">
    <text evidence="2">The sequence shown here is derived from an EMBL/GenBank/DDBJ whole genome shotgun (WGS) entry which is preliminary data.</text>
</comment>
<dbReference type="InterPro" id="IPR011010">
    <property type="entry name" value="DNA_brk_join_enz"/>
</dbReference>
<keyword evidence="3" id="KW-1185">Reference proteome</keyword>
<dbReference type="GO" id="GO:0003677">
    <property type="term" value="F:DNA binding"/>
    <property type="evidence" value="ECO:0007669"/>
    <property type="project" value="InterPro"/>
</dbReference>
<dbReference type="GO" id="GO:0015074">
    <property type="term" value="P:DNA integration"/>
    <property type="evidence" value="ECO:0007669"/>
    <property type="project" value="InterPro"/>
</dbReference>
<gene>
    <name evidence="2" type="ORF">KB874_03850</name>
</gene>
<organism evidence="2 3">
    <name type="scientific">Thetidibacter halocola</name>
    <dbReference type="NCBI Taxonomy" id="2827239"/>
    <lineage>
        <taxon>Bacteria</taxon>
        <taxon>Pseudomonadati</taxon>
        <taxon>Pseudomonadota</taxon>
        <taxon>Alphaproteobacteria</taxon>
        <taxon>Rhodobacterales</taxon>
        <taxon>Roseobacteraceae</taxon>
        <taxon>Thetidibacter</taxon>
    </lineage>
</organism>
<dbReference type="Proteomes" id="UP000681356">
    <property type="component" value="Unassembled WGS sequence"/>
</dbReference>
<dbReference type="RefSeq" id="WP_212535334.1">
    <property type="nucleotide sequence ID" value="NZ_JAGTUU010000001.1"/>
</dbReference>
<dbReference type="GO" id="GO:0006310">
    <property type="term" value="P:DNA recombination"/>
    <property type="evidence" value="ECO:0007669"/>
    <property type="project" value="UniProtKB-KW"/>
</dbReference>
<sequence length="87" mass="9621">MRGSDQVTGSLFSYVDLEERIPTLNAQRGSATVHSLRDTYVTRMEAKGLTKGQIGLLIGHSSTETTKKYSHLVSADIFEVAHRIVNE</sequence>
<dbReference type="Gene3D" id="1.10.443.10">
    <property type="entry name" value="Intergrase catalytic core"/>
    <property type="match status" value="1"/>
</dbReference>
<dbReference type="InterPro" id="IPR013762">
    <property type="entry name" value="Integrase-like_cat_sf"/>
</dbReference>
<dbReference type="AlphaFoldDB" id="A0A8J8B727"/>
<protein>
    <submittedName>
        <fullName evidence="2">Site-specific integrase</fullName>
    </submittedName>
</protein>
<dbReference type="EMBL" id="JAGTUU010000001">
    <property type="protein sequence ID" value="MBS0123259.1"/>
    <property type="molecule type" value="Genomic_DNA"/>
</dbReference>
<proteinExistence type="predicted"/>
<name>A0A8J8B727_9RHOB</name>
<evidence type="ECO:0000313" key="3">
    <source>
        <dbReference type="Proteomes" id="UP000681356"/>
    </source>
</evidence>